<keyword evidence="8" id="KW-1185">Reference proteome</keyword>
<dbReference type="Gene3D" id="3.90.180.10">
    <property type="entry name" value="Medium-chain alcohol dehydrogenases, catalytic domain"/>
    <property type="match status" value="2"/>
</dbReference>
<evidence type="ECO:0000256" key="5">
    <source>
        <dbReference type="ARBA" id="ARBA00023002"/>
    </source>
</evidence>
<dbReference type="Gene3D" id="3.30.360.10">
    <property type="entry name" value="Dihydrodipicolinate Reductase, domain 2"/>
    <property type="match status" value="1"/>
</dbReference>
<dbReference type="AlphaFoldDB" id="A0A9X4H6C6"/>
<organism evidence="7 8">
    <name type="scientific">Pelotomaculum isophthalicicum JI</name>
    <dbReference type="NCBI Taxonomy" id="947010"/>
    <lineage>
        <taxon>Bacteria</taxon>
        <taxon>Bacillati</taxon>
        <taxon>Bacillota</taxon>
        <taxon>Clostridia</taxon>
        <taxon>Eubacteriales</taxon>
        <taxon>Desulfotomaculaceae</taxon>
        <taxon>Pelotomaculum</taxon>
    </lineage>
</organism>
<dbReference type="PANTHER" id="PTHR43350:SF19">
    <property type="entry name" value="D-GULOSIDE 3-DEHYDROGENASE"/>
    <property type="match status" value="1"/>
</dbReference>
<dbReference type="Gene3D" id="3.40.50.720">
    <property type="entry name" value="NAD(P)-binding Rossmann-like Domain"/>
    <property type="match status" value="2"/>
</dbReference>
<evidence type="ECO:0000313" key="7">
    <source>
        <dbReference type="EMBL" id="MDF9406784.1"/>
    </source>
</evidence>
<comment type="caution">
    <text evidence="7">The sequence shown here is derived from an EMBL/GenBank/DDBJ whole genome shotgun (WGS) entry which is preliminary data.</text>
</comment>
<accession>A0A9X4H6C6</accession>
<dbReference type="InterPro" id="IPR011032">
    <property type="entry name" value="GroES-like_sf"/>
</dbReference>
<dbReference type="SMART" id="SM00829">
    <property type="entry name" value="PKS_ER"/>
    <property type="match status" value="1"/>
</dbReference>
<reference evidence="7" key="1">
    <citation type="submission" date="2022-02" db="EMBL/GenBank/DDBJ databases">
        <authorList>
            <person name="Leng L."/>
        </authorList>
    </citation>
    <scope>NUCLEOTIDE SEQUENCE</scope>
    <source>
        <strain evidence="7">JI</strain>
    </source>
</reference>
<keyword evidence="5" id="KW-0560">Oxidoreductase</keyword>
<dbReference type="SUPFAM" id="SSF50129">
    <property type="entry name" value="GroES-like"/>
    <property type="match status" value="1"/>
</dbReference>
<dbReference type="PANTHER" id="PTHR43350">
    <property type="entry name" value="NAD-DEPENDENT ALCOHOL DEHYDROGENASE"/>
    <property type="match status" value="1"/>
</dbReference>
<sequence length="714" mass="78294">MLQAIIKKGKIYPEEVPVPQVQEDSVLVKAVYSCISAGTEISSLQEAGRSLVKKALEKPDKVKQVLEMAGREGVGRTMARLKEKLDAGSPTGYSVAGVVVASGRRINDFKTGDRVACAGAGIANHAEYISAPRNLAVKIPPGVEYGEAATVALGSIAMQGVRRVQVQLGEFVVIFGLGILGQLALQMVRAAGGRCVGVDIDQRRLVLAGRFGAELILNPNEEDVVKQVLHLTGGHGADAVIFTAAVTDPAVLSQAFTLTRRKGRLVMVGVYGKELNRDDIYKKEIDFLISTSYGPGRYDEQYELKGLDYPYAYVRWTEGRNMEEYLRLLDAGIVDVKPIIEAVYPIAEVQKAYESLNSPQRPLIVLLEYGQPSDSLADEAGRFRKTAAPRVRTSQREGEIRVGLIGAGSFASGMHLPNMQKLKGKYRLQAVCSRTGYTAKAVAGRFQAGYSTTDPADIFSDQDIDLVIICTRHNNHTDLVMQTLQAGKHVFVEKPLALNQAELNRIKEFYAGGADGKPLLTVGFNRRFSKYAREAKKHTGRRINPLFMHYRMNAGYIPLDHWVHTEEGGGRIIGEACHIIDLFTFFTGCAVRSVAVSSLSPNTDSLSSSDNKVITLEYVDGSVATLEYFAVGSKQLPKETMEIHFDEKSIIIDDYKGIKGYGLKVHDLKSSVSEKGQLEELEALYECLASGGGRWPIELWDLVQTTEITFMAVF</sequence>
<evidence type="ECO:0000259" key="6">
    <source>
        <dbReference type="SMART" id="SM00829"/>
    </source>
</evidence>
<dbReference type="SUPFAM" id="SSF51735">
    <property type="entry name" value="NAD(P)-binding Rossmann-fold domains"/>
    <property type="match status" value="2"/>
</dbReference>
<dbReference type="InterPro" id="IPR055170">
    <property type="entry name" value="GFO_IDH_MocA-like_dom"/>
</dbReference>
<dbReference type="GO" id="GO:0046872">
    <property type="term" value="F:metal ion binding"/>
    <property type="evidence" value="ECO:0007669"/>
    <property type="project" value="UniProtKB-KW"/>
</dbReference>
<proteinExistence type="inferred from homology"/>
<dbReference type="InterPro" id="IPR020843">
    <property type="entry name" value="ER"/>
</dbReference>
<dbReference type="EMBL" id="JAKOAV010000001">
    <property type="protein sequence ID" value="MDF9406784.1"/>
    <property type="molecule type" value="Genomic_DNA"/>
</dbReference>
<keyword evidence="4" id="KW-0862">Zinc</keyword>
<dbReference type="InterPro" id="IPR000683">
    <property type="entry name" value="Gfo/Idh/MocA-like_OxRdtase_N"/>
</dbReference>
<dbReference type="GO" id="GO:0000166">
    <property type="term" value="F:nucleotide binding"/>
    <property type="evidence" value="ECO:0007669"/>
    <property type="project" value="InterPro"/>
</dbReference>
<evidence type="ECO:0000256" key="4">
    <source>
        <dbReference type="ARBA" id="ARBA00022833"/>
    </source>
</evidence>
<feature type="domain" description="Enoyl reductase (ER)" evidence="6">
    <location>
        <begin position="42"/>
        <end position="365"/>
    </location>
</feature>
<dbReference type="Proteomes" id="UP001154312">
    <property type="component" value="Unassembled WGS sequence"/>
</dbReference>
<dbReference type="SUPFAM" id="SSF55347">
    <property type="entry name" value="Glyceraldehyde-3-phosphate dehydrogenase-like, C-terminal domain"/>
    <property type="match status" value="1"/>
</dbReference>
<evidence type="ECO:0000256" key="1">
    <source>
        <dbReference type="ARBA" id="ARBA00001947"/>
    </source>
</evidence>
<evidence type="ECO:0000313" key="8">
    <source>
        <dbReference type="Proteomes" id="UP001154312"/>
    </source>
</evidence>
<evidence type="ECO:0000256" key="2">
    <source>
        <dbReference type="ARBA" id="ARBA00008072"/>
    </source>
</evidence>
<dbReference type="CDD" id="cd08255">
    <property type="entry name" value="2-desacetyl-2-hydroxyethyl_bacteriochlorophyllide_like"/>
    <property type="match status" value="1"/>
</dbReference>
<dbReference type="GO" id="GO:0016491">
    <property type="term" value="F:oxidoreductase activity"/>
    <property type="evidence" value="ECO:0007669"/>
    <property type="project" value="UniProtKB-KW"/>
</dbReference>
<name>A0A9X4H6C6_9FIRM</name>
<protein>
    <submittedName>
        <fullName evidence="7">Bi-domain-containing oxidoreductase</fullName>
    </submittedName>
</protein>
<dbReference type="RefSeq" id="WP_277441929.1">
    <property type="nucleotide sequence ID" value="NZ_JAKOAV010000001.1"/>
</dbReference>
<comment type="cofactor">
    <cofactor evidence="1">
        <name>Zn(2+)</name>
        <dbReference type="ChEBI" id="CHEBI:29105"/>
    </cofactor>
</comment>
<dbReference type="Pfam" id="PF22725">
    <property type="entry name" value="GFO_IDH_MocA_C3"/>
    <property type="match status" value="1"/>
</dbReference>
<evidence type="ECO:0000256" key="3">
    <source>
        <dbReference type="ARBA" id="ARBA00022723"/>
    </source>
</evidence>
<dbReference type="InterPro" id="IPR036291">
    <property type="entry name" value="NAD(P)-bd_dom_sf"/>
</dbReference>
<dbReference type="Pfam" id="PF01408">
    <property type="entry name" value="GFO_IDH_MocA"/>
    <property type="match status" value="1"/>
</dbReference>
<dbReference type="Pfam" id="PF00107">
    <property type="entry name" value="ADH_zinc_N"/>
    <property type="match status" value="1"/>
</dbReference>
<comment type="similarity">
    <text evidence="2">Belongs to the zinc-containing alcohol dehydrogenase family.</text>
</comment>
<gene>
    <name evidence="7" type="ORF">L7E55_00165</name>
</gene>
<dbReference type="InterPro" id="IPR013149">
    <property type="entry name" value="ADH-like_C"/>
</dbReference>
<keyword evidence="3" id="KW-0479">Metal-binding</keyword>